<keyword evidence="1" id="KW-0472">Membrane</keyword>
<gene>
    <name evidence="2" type="ORF">XENOCAPTIV_020473</name>
</gene>
<dbReference type="EMBL" id="JAHRIN010080038">
    <property type="protein sequence ID" value="MEQ2219593.1"/>
    <property type="molecule type" value="Genomic_DNA"/>
</dbReference>
<evidence type="ECO:0000313" key="2">
    <source>
        <dbReference type="EMBL" id="MEQ2219593.1"/>
    </source>
</evidence>
<keyword evidence="3" id="KW-1185">Reference proteome</keyword>
<reference evidence="2 3" key="1">
    <citation type="submission" date="2021-06" db="EMBL/GenBank/DDBJ databases">
        <authorList>
            <person name="Palmer J.M."/>
        </authorList>
    </citation>
    <scope>NUCLEOTIDE SEQUENCE [LARGE SCALE GENOMIC DNA]</scope>
    <source>
        <strain evidence="2 3">XC_2019</strain>
        <tissue evidence="2">Muscle</tissue>
    </source>
</reference>
<sequence>MTHKQVSLRVKHHELMYRFIFFLPALLLTFFPSALGGGGRFFSVSCTPPISALLHLCVLSSFFGASFCISSKFLNFSWKLCEHDALLPLPPPFPEDICGPAQNFVFG</sequence>
<proteinExistence type="predicted"/>
<accession>A0ABV0SJ64</accession>
<comment type="caution">
    <text evidence="2">The sequence shown here is derived from an EMBL/GenBank/DDBJ whole genome shotgun (WGS) entry which is preliminary data.</text>
</comment>
<name>A0ABV0SJ64_9TELE</name>
<evidence type="ECO:0008006" key="4">
    <source>
        <dbReference type="Google" id="ProtNLM"/>
    </source>
</evidence>
<organism evidence="2 3">
    <name type="scientific">Xenoophorus captivus</name>
    <dbReference type="NCBI Taxonomy" id="1517983"/>
    <lineage>
        <taxon>Eukaryota</taxon>
        <taxon>Metazoa</taxon>
        <taxon>Chordata</taxon>
        <taxon>Craniata</taxon>
        <taxon>Vertebrata</taxon>
        <taxon>Euteleostomi</taxon>
        <taxon>Actinopterygii</taxon>
        <taxon>Neopterygii</taxon>
        <taxon>Teleostei</taxon>
        <taxon>Neoteleostei</taxon>
        <taxon>Acanthomorphata</taxon>
        <taxon>Ovalentaria</taxon>
        <taxon>Atherinomorphae</taxon>
        <taxon>Cyprinodontiformes</taxon>
        <taxon>Goodeidae</taxon>
        <taxon>Xenoophorus</taxon>
    </lineage>
</organism>
<feature type="transmembrane region" description="Helical" evidence="1">
    <location>
        <begin position="52"/>
        <end position="70"/>
    </location>
</feature>
<evidence type="ECO:0000256" key="1">
    <source>
        <dbReference type="SAM" id="Phobius"/>
    </source>
</evidence>
<evidence type="ECO:0000313" key="3">
    <source>
        <dbReference type="Proteomes" id="UP001434883"/>
    </source>
</evidence>
<keyword evidence="1" id="KW-1133">Transmembrane helix</keyword>
<keyword evidence="1" id="KW-0812">Transmembrane</keyword>
<protein>
    <recommendedName>
        <fullName evidence="4">Transmembrane protein</fullName>
    </recommendedName>
</protein>
<dbReference type="Proteomes" id="UP001434883">
    <property type="component" value="Unassembled WGS sequence"/>
</dbReference>